<evidence type="ECO:0000313" key="1">
    <source>
        <dbReference type="EMBL" id="MFC3986066.1"/>
    </source>
</evidence>
<keyword evidence="2" id="KW-1185">Reference proteome</keyword>
<reference evidence="2" key="1">
    <citation type="journal article" date="2019" name="Int. J. Syst. Evol. Microbiol.">
        <title>The Global Catalogue of Microorganisms (GCM) 10K type strain sequencing project: providing services to taxonomists for standard genome sequencing and annotation.</title>
        <authorList>
            <consortium name="The Broad Institute Genomics Platform"/>
            <consortium name="The Broad Institute Genome Sequencing Center for Infectious Disease"/>
            <person name="Wu L."/>
            <person name="Ma J."/>
        </authorList>
    </citation>
    <scope>NUCLEOTIDE SEQUENCE [LARGE SCALE GENOMIC DNA]</scope>
    <source>
        <strain evidence="2">TBRC 7912</strain>
    </source>
</reference>
<dbReference type="RefSeq" id="WP_352014471.1">
    <property type="nucleotide sequence ID" value="NZ_JBHSBC010000050.1"/>
</dbReference>
<sequence>MPSSPDKPDAPQRIAARVELLRSDVRRLADCAERLRRIEAELEEGGAAPPWLRESVRAHLDACAVAAADLTEAEARLSRYAERLGG</sequence>
<organism evidence="1 2">
    <name type="scientific">Streptosporangium jomthongense</name>
    <dbReference type="NCBI Taxonomy" id="1193683"/>
    <lineage>
        <taxon>Bacteria</taxon>
        <taxon>Bacillati</taxon>
        <taxon>Actinomycetota</taxon>
        <taxon>Actinomycetes</taxon>
        <taxon>Streptosporangiales</taxon>
        <taxon>Streptosporangiaceae</taxon>
        <taxon>Streptosporangium</taxon>
    </lineage>
</organism>
<name>A0ABV8FDW6_9ACTN</name>
<accession>A0ABV8FDW6</accession>
<comment type="caution">
    <text evidence="1">The sequence shown here is derived from an EMBL/GenBank/DDBJ whole genome shotgun (WGS) entry which is preliminary data.</text>
</comment>
<proteinExistence type="predicted"/>
<protein>
    <submittedName>
        <fullName evidence="1">Uncharacterized protein</fullName>
    </submittedName>
</protein>
<dbReference type="EMBL" id="JBHSBC010000050">
    <property type="protein sequence ID" value="MFC3986066.1"/>
    <property type="molecule type" value="Genomic_DNA"/>
</dbReference>
<dbReference type="Proteomes" id="UP001595698">
    <property type="component" value="Unassembled WGS sequence"/>
</dbReference>
<evidence type="ECO:0000313" key="2">
    <source>
        <dbReference type="Proteomes" id="UP001595698"/>
    </source>
</evidence>
<gene>
    <name evidence="1" type="ORF">ACFOYY_38475</name>
</gene>